<dbReference type="AlphaFoldDB" id="A0A1G4KL08"/>
<name>A0A1G4KL08_9SACH</name>
<evidence type="ECO:0000313" key="3">
    <source>
        <dbReference type="Proteomes" id="UP000189911"/>
    </source>
</evidence>
<reference evidence="3" key="1">
    <citation type="submission" date="2016-03" db="EMBL/GenBank/DDBJ databases">
        <authorList>
            <person name="Devillers Hugo."/>
        </authorList>
    </citation>
    <scope>NUCLEOTIDE SEQUENCE [LARGE SCALE GENOMIC DNA]</scope>
</reference>
<dbReference type="Proteomes" id="UP000189911">
    <property type="component" value="Chromosome H"/>
</dbReference>
<feature type="region of interest" description="Disordered" evidence="1">
    <location>
        <begin position="1"/>
        <end position="68"/>
    </location>
</feature>
<sequence>MDKVKNIMRKSGPAEGHGAQASPVLREPIASDSEAATFTDTVESRSFDEVSSHQGTASGISTFSGSRQEGFDNRCPEFKDLRNLPFVSTMLSKGFMAFPTEKSFLEYRRNKRRLDSLNDPHALGFPLLHAVTLSVFKTIINRHSPIMRIQRFTLVDTSQDPDWAVNYKEDDCCKLMASRGPLKVFKLDFCEVFQHIETRTGHVDYRFLYRIDNRPNNNFFNLSMGSHVHRRDCDIKINDLKLRWYGTSGLSSPFGTNKFKLMVLDDVMPSFLDYATDAEYVQAKKKAQPLRPIAQLPVWGSYSDQHASIIPKNRTLRHANVKLRELSECSPGIRDVPWDTLVLASMSMLLHELESKKEKSSPYRTGGLAIGSLAMAL</sequence>
<evidence type="ECO:0000256" key="1">
    <source>
        <dbReference type="SAM" id="MobiDB-lite"/>
    </source>
</evidence>
<protein>
    <submittedName>
        <fullName evidence="2">LANO_0H03378g1_1</fullName>
    </submittedName>
</protein>
<accession>A0A1G4KL08</accession>
<proteinExistence type="predicted"/>
<dbReference type="OrthoDB" id="4063705at2759"/>
<feature type="compositionally biased region" description="Basic and acidic residues" evidence="1">
    <location>
        <begin position="42"/>
        <end position="51"/>
    </location>
</feature>
<dbReference type="EMBL" id="LT598447">
    <property type="protein sequence ID" value="SCV05251.1"/>
    <property type="molecule type" value="Genomic_DNA"/>
</dbReference>
<organism evidence="2 3">
    <name type="scientific">Lachancea nothofagi CBS 11611</name>
    <dbReference type="NCBI Taxonomy" id="1266666"/>
    <lineage>
        <taxon>Eukaryota</taxon>
        <taxon>Fungi</taxon>
        <taxon>Dikarya</taxon>
        <taxon>Ascomycota</taxon>
        <taxon>Saccharomycotina</taxon>
        <taxon>Saccharomycetes</taxon>
        <taxon>Saccharomycetales</taxon>
        <taxon>Saccharomycetaceae</taxon>
        <taxon>Lachancea</taxon>
    </lineage>
</organism>
<evidence type="ECO:0000313" key="2">
    <source>
        <dbReference type="EMBL" id="SCV05251.1"/>
    </source>
</evidence>
<feature type="compositionally biased region" description="Polar residues" evidence="1">
    <location>
        <begin position="52"/>
        <end position="67"/>
    </location>
</feature>
<keyword evidence="3" id="KW-1185">Reference proteome</keyword>
<gene>
    <name evidence="2" type="ORF">LANO_0H03378G</name>
</gene>